<protein>
    <submittedName>
        <fullName evidence="1">Uncharacterized protein</fullName>
    </submittedName>
</protein>
<evidence type="ECO:0000313" key="1">
    <source>
        <dbReference type="EMBL" id="GBM36127.1"/>
    </source>
</evidence>
<name>A0A4Y2F5N8_ARAVE</name>
<sequence>MCRLTAAAFAVSKACVRDLSQPVRNLRNVWFQHDGAPARKTSSVKQYLVEEFGEQIIGYGGFQEWTPRSPDLTPKDFFLLGFLKQHVYATLQPTLQDIQRRITDACDNVTPAMLHRVQREVQARVQMCIIADGEKF</sequence>
<dbReference type="OrthoDB" id="9971063at2759"/>
<dbReference type="PANTHER" id="PTHR47326:SF1">
    <property type="entry name" value="HTH PSQ-TYPE DOMAIN-CONTAINING PROTEIN"/>
    <property type="match status" value="1"/>
</dbReference>
<proteinExistence type="predicted"/>
<reference evidence="1 2" key="1">
    <citation type="journal article" date="2019" name="Sci. Rep.">
        <title>Orb-weaving spider Araneus ventricosus genome elucidates the spidroin gene catalogue.</title>
        <authorList>
            <person name="Kono N."/>
            <person name="Nakamura H."/>
            <person name="Ohtoshi R."/>
            <person name="Moran D.A.P."/>
            <person name="Shinohara A."/>
            <person name="Yoshida Y."/>
            <person name="Fujiwara M."/>
            <person name="Mori M."/>
            <person name="Tomita M."/>
            <person name="Arakawa K."/>
        </authorList>
    </citation>
    <scope>NUCLEOTIDE SEQUENCE [LARGE SCALE GENOMIC DNA]</scope>
</reference>
<dbReference type="GO" id="GO:0003676">
    <property type="term" value="F:nucleic acid binding"/>
    <property type="evidence" value="ECO:0007669"/>
    <property type="project" value="InterPro"/>
</dbReference>
<dbReference type="PANTHER" id="PTHR47326">
    <property type="entry name" value="TRANSPOSABLE ELEMENT TC3 TRANSPOSASE-LIKE PROTEIN"/>
    <property type="match status" value="1"/>
</dbReference>
<dbReference type="EMBL" id="BGPR01000803">
    <property type="protein sequence ID" value="GBM36127.1"/>
    <property type="molecule type" value="Genomic_DNA"/>
</dbReference>
<comment type="caution">
    <text evidence="1">The sequence shown here is derived from an EMBL/GenBank/DDBJ whole genome shotgun (WGS) entry which is preliminary data.</text>
</comment>
<keyword evidence="2" id="KW-1185">Reference proteome</keyword>
<dbReference type="Gene3D" id="3.30.420.10">
    <property type="entry name" value="Ribonuclease H-like superfamily/Ribonuclease H"/>
    <property type="match status" value="1"/>
</dbReference>
<gene>
    <name evidence="1" type="ORF">AVEN_179120_1</name>
</gene>
<accession>A0A4Y2F5N8</accession>
<organism evidence="1 2">
    <name type="scientific">Araneus ventricosus</name>
    <name type="common">Orbweaver spider</name>
    <name type="synonym">Epeira ventricosa</name>
    <dbReference type="NCBI Taxonomy" id="182803"/>
    <lineage>
        <taxon>Eukaryota</taxon>
        <taxon>Metazoa</taxon>
        <taxon>Ecdysozoa</taxon>
        <taxon>Arthropoda</taxon>
        <taxon>Chelicerata</taxon>
        <taxon>Arachnida</taxon>
        <taxon>Araneae</taxon>
        <taxon>Araneomorphae</taxon>
        <taxon>Entelegynae</taxon>
        <taxon>Araneoidea</taxon>
        <taxon>Araneidae</taxon>
        <taxon>Araneus</taxon>
    </lineage>
</organism>
<dbReference type="Proteomes" id="UP000499080">
    <property type="component" value="Unassembled WGS sequence"/>
</dbReference>
<dbReference type="AlphaFoldDB" id="A0A4Y2F5N8"/>
<evidence type="ECO:0000313" key="2">
    <source>
        <dbReference type="Proteomes" id="UP000499080"/>
    </source>
</evidence>
<dbReference type="InterPro" id="IPR036397">
    <property type="entry name" value="RNaseH_sf"/>
</dbReference>